<dbReference type="OrthoDB" id="273067at2759"/>
<dbReference type="InterPro" id="IPR015943">
    <property type="entry name" value="WD40/YVTN_repeat-like_dom_sf"/>
</dbReference>
<feature type="repeat" description="WD" evidence="3">
    <location>
        <begin position="27"/>
        <end position="76"/>
    </location>
</feature>
<dbReference type="GO" id="GO:1990234">
    <property type="term" value="C:transferase complex"/>
    <property type="evidence" value="ECO:0007669"/>
    <property type="project" value="UniProtKB-ARBA"/>
</dbReference>
<protein>
    <submittedName>
        <fullName evidence="5">Uncharacterized protein</fullName>
    </submittedName>
</protein>
<accession>X6LCI6</accession>
<evidence type="ECO:0000256" key="4">
    <source>
        <dbReference type="SAM" id="Phobius"/>
    </source>
</evidence>
<dbReference type="InterPro" id="IPR001680">
    <property type="entry name" value="WD40_rpt"/>
</dbReference>
<keyword evidence="4" id="KW-0472">Membrane</keyword>
<gene>
    <name evidence="5" type="ORF">RFI_38661</name>
</gene>
<evidence type="ECO:0000256" key="2">
    <source>
        <dbReference type="ARBA" id="ARBA00022737"/>
    </source>
</evidence>
<dbReference type="PANTHER" id="PTHR22847:SF637">
    <property type="entry name" value="WD REPEAT DOMAIN 5B"/>
    <property type="match status" value="1"/>
</dbReference>
<evidence type="ECO:0000256" key="1">
    <source>
        <dbReference type="ARBA" id="ARBA00022574"/>
    </source>
</evidence>
<dbReference type="PRINTS" id="PR00320">
    <property type="entry name" value="GPROTEINBRPT"/>
</dbReference>
<feature type="transmembrane region" description="Helical" evidence="4">
    <location>
        <begin position="114"/>
        <end position="136"/>
    </location>
</feature>
<keyword evidence="1 3" id="KW-0853">WD repeat</keyword>
<dbReference type="PANTHER" id="PTHR22847">
    <property type="entry name" value="WD40 REPEAT PROTEIN"/>
    <property type="match status" value="1"/>
</dbReference>
<name>X6LCI6_RETFI</name>
<organism evidence="5 6">
    <name type="scientific">Reticulomyxa filosa</name>
    <dbReference type="NCBI Taxonomy" id="46433"/>
    <lineage>
        <taxon>Eukaryota</taxon>
        <taxon>Sar</taxon>
        <taxon>Rhizaria</taxon>
        <taxon>Retaria</taxon>
        <taxon>Foraminifera</taxon>
        <taxon>Monothalamids</taxon>
        <taxon>Reticulomyxidae</taxon>
        <taxon>Reticulomyxa</taxon>
    </lineage>
</organism>
<dbReference type="SUPFAM" id="SSF50978">
    <property type="entry name" value="WD40 repeat-like"/>
    <property type="match status" value="1"/>
</dbReference>
<dbReference type="InterPro" id="IPR020472">
    <property type="entry name" value="WD40_PAC1"/>
</dbReference>
<keyword evidence="4" id="KW-0812">Transmembrane</keyword>
<evidence type="ECO:0000256" key="3">
    <source>
        <dbReference type="PROSITE-ProRule" id="PRU00221"/>
    </source>
</evidence>
<evidence type="ECO:0000313" key="5">
    <source>
        <dbReference type="EMBL" id="ETN98826.1"/>
    </source>
</evidence>
<dbReference type="EMBL" id="ASPP01045688">
    <property type="protein sequence ID" value="ETN98826.1"/>
    <property type="molecule type" value="Genomic_DNA"/>
</dbReference>
<dbReference type="PROSITE" id="PS00678">
    <property type="entry name" value="WD_REPEATS_1"/>
    <property type="match status" value="2"/>
</dbReference>
<dbReference type="Pfam" id="PF00400">
    <property type="entry name" value="WD40"/>
    <property type="match status" value="2"/>
</dbReference>
<keyword evidence="4" id="KW-1133">Transmembrane helix</keyword>
<comment type="caution">
    <text evidence="5">The sequence shown here is derived from an EMBL/GenBank/DDBJ whole genome shotgun (WGS) entry which is preliminary data.</text>
</comment>
<proteinExistence type="predicted"/>
<dbReference type="Proteomes" id="UP000023152">
    <property type="component" value="Unassembled WGS sequence"/>
</dbReference>
<sequence>MNIILSGSSDNTARLWDIRCGKQIQVFNGHKSTVCSAEYSPFVIKNNIGNSYVICSGSSDSTIRFWDIRSNKEALCVKESDDKEDGINCLKFVPLRKKVNNNYFVHLYYYIDKVFLISIFKIIYFKIWSCLIYFCLHNEKEEQFIYECFASFRIDFPYKSICTSIHFVN</sequence>
<reference evidence="5 6" key="1">
    <citation type="journal article" date="2013" name="Curr. Biol.">
        <title>The Genome of the Foraminiferan Reticulomyxa filosa.</title>
        <authorList>
            <person name="Glockner G."/>
            <person name="Hulsmann N."/>
            <person name="Schleicher M."/>
            <person name="Noegel A.A."/>
            <person name="Eichinger L."/>
            <person name="Gallinger C."/>
            <person name="Pawlowski J."/>
            <person name="Sierra R."/>
            <person name="Euteneuer U."/>
            <person name="Pillet L."/>
            <person name="Moustafa A."/>
            <person name="Platzer M."/>
            <person name="Groth M."/>
            <person name="Szafranski K."/>
            <person name="Schliwa M."/>
        </authorList>
    </citation>
    <scope>NUCLEOTIDE SEQUENCE [LARGE SCALE GENOMIC DNA]</scope>
</reference>
<dbReference type="SMART" id="SM00320">
    <property type="entry name" value="WD40"/>
    <property type="match status" value="1"/>
</dbReference>
<keyword evidence="2" id="KW-0677">Repeat</keyword>
<keyword evidence="6" id="KW-1185">Reference proteome</keyword>
<dbReference type="PROSITE" id="PS50294">
    <property type="entry name" value="WD_REPEATS_REGION"/>
    <property type="match status" value="2"/>
</dbReference>
<evidence type="ECO:0000313" key="6">
    <source>
        <dbReference type="Proteomes" id="UP000023152"/>
    </source>
</evidence>
<feature type="repeat" description="WD" evidence="3">
    <location>
        <begin position="1"/>
        <end position="26"/>
    </location>
</feature>
<dbReference type="Gene3D" id="2.130.10.10">
    <property type="entry name" value="YVTN repeat-like/Quinoprotein amine dehydrogenase"/>
    <property type="match status" value="1"/>
</dbReference>
<dbReference type="AlphaFoldDB" id="X6LCI6"/>
<dbReference type="InterPro" id="IPR019775">
    <property type="entry name" value="WD40_repeat_CS"/>
</dbReference>
<dbReference type="PROSITE" id="PS50082">
    <property type="entry name" value="WD_REPEATS_2"/>
    <property type="match status" value="2"/>
</dbReference>
<dbReference type="InterPro" id="IPR036322">
    <property type="entry name" value="WD40_repeat_dom_sf"/>
</dbReference>